<gene>
    <name evidence="15" type="ORF">DERF_004395</name>
</gene>
<dbReference type="GO" id="GO:0046872">
    <property type="term" value="F:metal ion binding"/>
    <property type="evidence" value="ECO:0007669"/>
    <property type="project" value="UniProtKB-UniRule"/>
</dbReference>
<protein>
    <recommendedName>
        <fullName evidence="11">Beta-1,4-N-acetylgalactosaminyltransferase</fullName>
        <ecNumber evidence="11">2.4.1.-</ecNumber>
    </recommendedName>
    <alternativeName>
        <fullName evidence="11">Beta-4-GalNAcT</fullName>
    </alternativeName>
</protein>
<evidence type="ECO:0000259" key="13">
    <source>
        <dbReference type="Pfam" id="PF02709"/>
    </source>
</evidence>
<evidence type="ECO:0000256" key="10">
    <source>
        <dbReference type="ARBA" id="ARBA00023180"/>
    </source>
</evidence>
<accession>A0A922I1D0</accession>
<dbReference type="InterPro" id="IPR029044">
    <property type="entry name" value="Nucleotide-diphossugar_trans"/>
</dbReference>
<keyword evidence="5 11" id="KW-0808">Transferase</keyword>
<feature type="domain" description="Galactosyltransferase C-terminal" evidence="13">
    <location>
        <begin position="248"/>
        <end position="325"/>
    </location>
</feature>
<dbReference type="CDD" id="cd00899">
    <property type="entry name" value="b4GalT"/>
    <property type="match status" value="1"/>
</dbReference>
<dbReference type="GO" id="GO:0005794">
    <property type="term" value="C:Golgi apparatus"/>
    <property type="evidence" value="ECO:0007669"/>
    <property type="project" value="TreeGrafter"/>
</dbReference>
<evidence type="ECO:0000313" key="15">
    <source>
        <dbReference type="EMBL" id="KAH9520702.1"/>
    </source>
</evidence>
<evidence type="ECO:0000256" key="12">
    <source>
        <dbReference type="SAM" id="MobiDB-lite"/>
    </source>
</evidence>
<evidence type="ECO:0000256" key="8">
    <source>
        <dbReference type="ARBA" id="ARBA00022989"/>
    </source>
</evidence>
<comment type="similarity">
    <text evidence="3 11">Belongs to the glycosyltransferase 7 family.</text>
</comment>
<keyword evidence="16" id="KW-1185">Reference proteome</keyword>
<dbReference type="InterPro" id="IPR027995">
    <property type="entry name" value="Galactosyl_T_N"/>
</dbReference>
<evidence type="ECO:0000256" key="6">
    <source>
        <dbReference type="ARBA" id="ARBA00022692"/>
    </source>
</evidence>
<evidence type="ECO:0000256" key="3">
    <source>
        <dbReference type="ARBA" id="ARBA00005735"/>
    </source>
</evidence>
<dbReference type="PANTHER" id="PTHR19300:SF57">
    <property type="entry name" value="BETA-1,4-N-ACETYLGALACTOSAMINYLTRANSFERASE"/>
    <property type="match status" value="1"/>
</dbReference>
<evidence type="ECO:0000256" key="5">
    <source>
        <dbReference type="ARBA" id="ARBA00022679"/>
    </source>
</evidence>
<sequence length="495" mass="56785">MPTNYYHYRGQINNDNSNNNQSQSQSSSSSSSSSSETFEIHTIINDDLFASKMKINTSSSTTDNQTGSIDSQKMNSIIMQQKQQSSLSSSNINDKIIINSITLINSSTLPNCPLVPPNLVGRLKVLINPPPMEELETMFPQVEIGGRFRPKQCHSNSRVAIIVPYRDREFHLRTFLLNIHPMLMRQNIDYGVYIVEQLGNKSFNRAKLMNVGFLEASKQYPYDCFIFHDVDLIPEDDRNLYTCPEQPRHMSVAIDKFRYRLPYKDIFGGVSALNKEQFIKINGFSNEFWGWGGEDDDMSNRIRHYGYKISRYSNDIARYKMLKHKNTSPNAERFKKLYNGWRRFKTDGINNIHYDIVDLVFKKLYTWISVELSSVKNLVNFPRRFFGNLITDGHGHCPGTSHIQNRLRFTPKIASFSSLTCLTLILASNVICSSVLPNVRTNRCMISSLDCESQSNRISLPSCSQKRINGFGVISKNRTICTLGFMYWICGMCQK</sequence>
<evidence type="ECO:0000256" key="4">
    <source>
        <dbReference type="ARBA" id="ARBA00022676"/>
    </source>
</evidence>
<dbReference type="GO" id="GO:0006688">
    <property type="term" value="P:glycosphingolipid biosynthetic process"/>
    <property type="evidence" value="ECO:0007669"/>
    <property type="project" value="TreeGrafter"/>
</dbReference>
<keyword evidence="7 11" id="KW-0735">Signal-anchor</keyword>
<comment type="pathway">
    <text evidence="2 11">Protein modification; protein glycosylation.</text>
</comment>
<comment type="function">
    <text evidence="11">Catalyzes the transfer of galactose onto proteins or lipids.</text>
</comment>
<keyword evidence="6" id="KW-0812">Transmembrane</keyword>
<dbReference type="Gene3D" id="3.90.550.10">
    <property type="entry name" value="Spore Coat Polysaccharide Biosynthesis Protein SpsA, Chain A"/>
    <property type="match status" value="1"/>
</dbReference>
<keyword evidence="11" id="KW-0464">Manganese</keyword>
<keyword evidence="9" id="KW-0472">Membrane</keyword>
<reference evidence="15" key="2">
    <citation type="journal article" date="2022" name="Res Sq">
        <title>Comparative Genomics Reveals Insights into the Divergent Evolution of Astigmatic Mites and Household Pest Adaptations.</title>
        <authorList>
            <person name="Xiong Q."/>
            <person name="Wan A.T.-Y."/>
            <person name="Liu X.-Y."/>
            <person name="Fung C.S.-H."/>
            <person name="Xiao X."/>
            <person name="Malainual N."/>
            <person name="Hou J."/>
            <person name="Wang L."/>
            <person name="Wang M."/>
            <person name="Yang K."/>
            <person name="Cui Y."/>
            <person name="Leung E."/>
            <person name="Nong W."/>
            <person name="Shin S.-K."/>
            <person name="Au S."/>
            <person name="Jeong K.Y."/>
            <person name="Chew F.T."/>
            <person name="Hui J."/>
            <person name="Leung T.F."/>
            <person name="Tungtrongchitr A."/>
            <person name="Zhong N."/>
            <person name="Liu Z."/>
            <person name="Tsui S."/>
        </authorList>
    </citation>
    <scope>NUCLEOTIDE SEQUENCE</scope>
    <source>
        <strain evidence="15">Derf</strain>
        <tissue evidence="15">Whole organism</tissue>
    </source>
</reference>
<dbReference type="AlphaFoldDB" id="A0A922I1D0"/>
<evidence type="ECO:0000256" key="9">
    <source>
        <dbReference type="ARBA" id="ARBA00023136"/>
    </source>
</evidence>
<dbReference type="PRINTS" id="PR02050">
    <property type="entry name" value="B14GALTRFASE"/>
</dbReference>
<evidence type="ECO:0000256" key="7">
    <source>
        <dbReference type="ARBA" id="ARBA00022968"/>
    </source>
</evidence>
<dbReference type="EC" id="2.4.1.-" evidence="11"/>
<comment type="cofactor">
    <cofactor evidence="11">
        <name>Mn(2+)</name>
        <dbReference type="ChEBI" id="CHEBI:29035"/>
    </cofactor>
</comment>
<keyword evidence="11" id="KW-0479">Metal-binding</keyword>
<keyword evidence="8" id="KW-1133">Transmembrane helix</keyword>
<keyword evidence="10 11" id="KW-0325">Glycoprotein</keyword>
<organism evidence="15 16">
    <name type="scientific">Dermatophagoides farinae</name>
    <name type="common">American house dust mite</name>
    <dbReference type="NCBI Taxonomy" id="6954"/>
    <lineage>
        <taxon>Eukaryota</taxon>
        <taxon>Metazoa</taxon>
        <taxon>Ecdysozoa</taxon>
        <taxon>Arthropoda</taxon>
        <taxon>Chelicerata</taxon>
        <taxon>Arachnida</taxon>
        <taxon>Acari</taxon>
        <taxon>Acariformes</taxon>
        <taxon>Sarcoptiformes</taxon>
        <taxon>Astigmata</taxon>
        <taxon>Psoroptidia</taxon>
        <taxon>Analgoidea</taxon>
        <taxon>Pyroglyphidae</taxon>
        <taxon>Dermatophagoidinae</taxon>
        <taxon>Dermatophagoides</taxon>
    </lineage>
</organism>
<dbReference type="GO" id="GO:0005975">
    <property type="term" value="P:carbohydrate metabolic process"/>
    <property type="evidence" value="ECO:0007669"/>
    <property type="project" value="InterPro"/>
</dbReference>
<proteinExistence type="inferred from homology"/>
<dbReference type="Pfam" id="PF02709">
    <property type="entry name" value="Glyco_transf_7C"/>
    <property type="match status" value="1"/>
</dbReference>
<dbReference type="PANTHER" id="PTHR19300">
    <property type="entry name" value="BETA-1,4-GALACTOSYLTRANSFERASE"/>
    <property type="match status" value="1"/>
</dbReference>
<dbReference type="Pfam" id="PF13733">
    <property type="entry name" value="Glyco_transf_7N"/>
    <property type="match status" value="1"/>
</dbReference>
<name>A0A922I1D0_DERFA</name>
<feature type="region of interest" description="Disordered" evidence="12">
    <location>
        <begin position="1"/>
        <end position="37"/>
    </location>
</feature>
<dbReference type="EMBL" id="ASGP02000002">
    <property type="protein sequence ID" value="KAH9520702.1"/>
    <property type="molecule type" value="Genomic_DNA"/>
</dbReference>
<comment type="subcellular location">
    <subcellularLocation>
        <location evidence="1 11">Membrane</location>
        <topology evidence="1 11">Single-pass type II membrane protein</topology>
    </subcellularLocation>
</comment>
<evidence type="ECO:0000256" key="1">
    <source>
        <dbReference type="ARBA" id="ARBA00004606"/>
    </source>
</evidence>
<dbReference type="GO" id="GO:0016020">
    <property type="term" value="C:membrane"/>
    <property type="evidence" value="ECO:0007669"/>
    <property type="project" value="UniProtKB-SubCell"/>
</dbReference>
<dbReference type="SUPFAM" id="SSF53448">
    <property type="entry name" value="Nucleotide-diphospho-sugar transferases"/>
    <property type="match status" value="1"/>
</dbReference>
<keyword evidence="4 11" id="KW-0328">Glycosyltransferase</keyword>
<comment type="caution">
    <text evidence="15">The sequence shown here is derived from an EMBL/GenBank/DDBJ whole genome shotgun (WGS) entry which is preliminary data.</text>
</comment>
<dbReference type="InterPro" id="IPR027791">
    <property type="entry name" value="Galactosyl_T_C"/>
</dbReference>
<evidence type="ECO:0000259" key="14">
    <source>
        <dbReference type="Pfam" id="PF13733"/>
    </source>
</evidence>
<dbReference type="GO" id="GO:0008378">
    <property type="term" value="F:galactosyltransferase activity"/>
    <property type="evidence" value="ECO:0007669"/>
    <property type="project" value="TreeGrafter"/>
</dbReference>
<reference evidence="15" key="1">
    <citation type="submission" date="2013-05" db="EMBL/GenBank/DDBJ databases">
        <authorList>
            <person name="Yim A.K.Y."/>
            <person name="Chan T.F."/>
            <person name="Ji K.M."/>
            <person name="Liu X.Y."/>
            <person name="Zhou J.W."/>
            <person name="Li R.Q."/>
            <person name="Yang K.Y."/>
            <person name="Li J."/>
            <person name="Li M."/>
            <person name="Law P.T.W."/>
            <person name="Wu Y.L."/>
            <person name="Cai Z.L."/>
            <person name="Qin H."/>
            <person name="Bao Y."/>
            <person name="Leung R.K.K."/>
            <person name="Ng P.K.S."/>
            <person name="Zou J."/>
            <person name="Zhong X.J."/>
            <person name="Ran P.X."/>
            <person name="Zhong N.S."/>
            <person name="Liu Z.G."/>
            <person name="Tsui S.K.W."/>
        </authorList>
    </citation>
    <scope>NUCLEOTIDE SEQUENCE</scope>
    <source>
        <strain evidence="15">Derf</strain>
        <tissue evidence="15">Whole organism</tissue>
    </source>
</reference>
<feature type="compositionally biased region" description="Low complexity" evidence="12">
    <location>
        <begin position="13"/>
        <end position="35"/>
    </location>
</feature>
<evidence type="ECO:0000313" key="16">
    <source>
        <dbReference type="Proteomes" id="UP000790347"/>
    </source>
</evidence>
<evidence type="ECO:0000256" key="11">
    <source>
        <dbReference type="RuleBase" id="RU368121"/>
    </source>
</evidence>
<feature type="domain" description="Galactosyltransferase N-terminal" evidence="14">
    <location>
        <begin position="112"/>
        <end position="244"/>
    </location>
</feature>
<dbReference type="Proteomes" id="UP000790347">
    <property type="component" value="Unassembled WGS sequence"/>
</dbReference>
<dbReference type="InterPro" id="IPR003859">
    <property type="entry name" value="Galactosyl_T"/>
</dbReference>
<evidence type="ECO:0000256" key="2">
    <source>
        <dbReference type="ARBA" id="ARBA00004922"/>
    </source>
</evidence>
<dbReference type="GO" id="GO:0033842">
    <property type="term" value="F:N-acetyl-beta-glucosaminyl-derivative 4-beta-N-acetylgalactosaminyltransferase activity"/>
    <property type="evidence" value="ECO:0007669"/>
    <property type="project" value="TreeGrafter"/>
</dbReference>